<dbReference type="InterPro" id="IPR029063">
    <property type="entry name" value="SAM-dependent_MTases_sf"/>
</dbReference>
<comment type="catalytic activity">
    <reaction evidence="8 9">
        <text>cytidine(32)/guanosine(34) in tRNA + 2 S-adenosyl-L-methionine = 2'-O-methylcytidine(32)/2'-O-methylguanosine(34) in tRNA + 2 S-adenosyl-L-homocysteine + 2 H(+)</text>
        <dbReference type="Rhea" id="RHEA:42396"/>
        <dbReference type="Rhea" id="RHEA-COMP:10246"/>
        <dbReference type="Rhea" id="RHEA-COMP:10247"/>
        <dbReference type="ChEBI" id="CHEBI:15378"/>
        <dbReference type="ChEBI" id="CHEBI:57856"/>
        <dbReference type="ChEBI" id="CHEBI:59789"/>
        <dbReference type="ChEBI" id="CHEBI:74269"/>
        <dbReference type="ChEBI" id="CHEBI:74445"/>
        <dbReference type="ChEBI" id="CHEBI:74495"/>
        <dbReference type="ChEBI" id="CHEBI:82748"/>
        <dbReference type="EC" id="2.1.1.205"/>
    </reaction>
</comment>
<comment type="similarity">
    <text evidence="9">Belongs to the class I-like SAM-binding methyltransferase superfamily. RNA methyltransferase RlmE family. TRM7 subfamily.</text>
</comment>
<dbReference type="GO" id="GO:0005737">
    <property type="term" value="C:cytoplasm"/>
    <property type="evidence" value="ECO:0007669"/>
    <property type="project" value="UniProtKB-SubCell"/>
</dbReference>
<dbReference type="EMBL" id="JAPDFW010000081">
    <property type="protein sequence ID" value="KAJ5072622.1"/>
    <property type="molecule type" value="Genomic_DNA"/>
</dbReference>
<dbReference type="FunFam" id="3.40.50.150:FF:000040">
    <property type="entry name" value="Putative ribosomal RNA methyltransferase 1"/>
    <property type="match status" value="1"/>
</dbReference>
<sequence>MGRKTKDRRDIFYRKAKLEGFRARSAFKLMQLDEEFKLLSNVERVVDLCAAPGSWSQVIANKVYHSRNEEERKNVKIIAVDIQPMAPLEGVKQIQGDITKQSTADQIIDFFEGKKADLVVSDGAPDVTGLHDMDEYIQSQLVLSALNIATNILKEGGNFVAKIFRGKDVSLLYSQLRIFFQHVSVSKPKSSRNASIESFVVCHSFKIPENYTPTMTQPILLQNYDQDHQLTGLNRFIAPFLACGNLSPFDSDANYSLNANLGEKTPNQSIQSNQINSNIPQEKDEKSKEKPDELYKFKPPVQNPISPPYSKAIQKRTKKKK</sequence>
<dbReference type="PANTHER" id="PTHR10920">
    <property type="entry name" value="RIBOSOMAL RNA METHYLTRANSFERASE"/>
    <property type="match status" value="1"/>
</dbReference>
<evidence type="ECO:0000313" key="13">
    <source>
        <dbReference type="Proteomes" id="UP001149090"/>
    </source>
</evidence>
<keyword evidence="6 9" id="KW-0949">S-adenosyl-L-methionine</keyword>
<feature type="binding site" evidence="9">
    <location>
        <position position="55"/>
    </location>
    <ligand>
        <name>S-adenosyl-L-methionine</name>
        <dbReference type="ChEBI" id="CHEBI:59789"/>
    </ligand>
</feature>
<dbReference type="GO" id="GO:0002128">
    <property type="term" value="P:tRNA nucleoside ribose methylation"/>
    <property type="evidence" value="ECO:0007669"/>
    <property type="project" value="UniProtKB-UniRule"/>
</dbReference>
<dbReference type="OrthoDB" id="289250at2759"/>
<dbReference type="Proteomes" id="UP001149090">
    <property type="component" value="Unassembled WGS sequence"/>
</dbReference>
<protein>
    <recommendedName>
        <fullName evidence="9">Putative tRNA (cytidine(32)/guanosine(34)-2'-O)-methyltransferase</fullName>
        <ecNumber evidence="9">2.1.1.205</ecNumber>
    </recommendedName>
    <alternativeName>
        <fullName evidence="9">2'-O-ribose RNA methyltransferase TRM7 homolog</fullName>
    </alternativeName>
</protein>
<feature type="compositionally biased region" description="Low complexity" evidence="10">
    <location>
        <begin position="267"/>
        <end position="279"/>
    </location>
</feature>
<feature type="region of interest" description="Disordered" evidence="10">
    <location>
        <begin position="264"/>
        <end position="321"/>
    </location>
</feature>
<evidence type="ECO:0000256" key="7">
    <source>
        <dbReference type="ARBA" id="ARBA00022694"/>
    </source>
</evidence>
<dbReference type="Pfam" id="PF01728">
    <property type="entry name" value="FtsJ"/>
    <property type="match status" value="1"/>
</dbReference>
<keyword evidence="13" id="KW-1185">Reference proteome</keyword>
<dbReference type="GO" id="GO:0005634">
    <property type="term" value="C:nucleus"/>
    <property type="evidence" value="ECO:0007669"/>
    <property type="project" value="UniProtKB-SubCell"/>
</dbReference>
<feature type="binding site" evidence="9">
    <location>
        <position position="81"/>
    </location>
    <ligand>
        <name>S-adenosyl-L-methionine</name>
        <dbReference type="ChEBI" id="CHEBI:59789"/>
    </ligand>
</feature>
<dbReference type="HAMAP" id="MF_01547">
    <property type="entry name" value="RNA_methyltr_E"/>
    <property type="match status" value="1"/>
</dbReference>
<keyword evidence="3 9" id="KW-0963">Cytoplasm</keyword>
<comment type="subcellular location">
    <subcellularLocation>
        <location evidence="2 9">Cytoplasm</location>
    </subcellularLocation>
    <subcellularLocation>
        <location evidence="1">Nucleus</location>
    </subcellularLocation>
</comment>
<feature type="binding site" evidence="9">
    <location>
        <position position="122"/>
    </location>
    <ligand>
        <name>S-adenosyl-L-methionine</name>
        <dbReference type="ChEBI" id="CHEBI:59789"/>
    </ligand>
</feature>
<feature type="active site" description="Proton acceptor" evidence="9">
    <location>
        <position position="162"/>
    </location>
</feature>
<organism evidence="12 13">
    <name type="scientific">Anaeramoeba ignava</name>
    <name type="common">Anaerobic marine amoeba</name>
    <dbReference type="NCBI Taxonomy" id="1746090"/>
    <lineage>
        <taxon>Eukaryota</taxon>
        <taxon>Metamonada</taxon>
        <taxon>Anaeramoebidae</taxon>
        <taxon>Anaeramoeba</taxon>
    </lineage>
</organism>
<gene>
    <name evidence="12" type="ORF">M0811_01637</name>
</gene>
<dbReference type="InterPro" id="IPR050082">
    <property type="entry name" value="RNA_methyltr_RlmE"/>
</dbReference>
<accession>A0A9Q0LGW9</accession>
<evidence type="ECO:0000256" key="9">
    <source>
        <dbReference type="HAMAP-Rule" id="MF_03162"/>
    </source>
</evidence>
<evidence type="ECO:0000256" key="4">
    <source>
        <dbReference type="ARBA" id="ARBA00022603"/>
    </source>
</evidence>
<dbReference type="Gene3D" id="3.40.50.150">
    <property type="entry name" value="Vaccinia Virus protein VP39"/>
    <property type="match status" value="1"/>
</dbReference>
<feature type="binding site" evidence="9">
    <location>
        <position position="53"/>
    </location>
    <ligand>
        <name>S-adenosyl-L-methionine</name>
        <dbReference type="ChEBI" id="CHEBI:59789"/>
    </ligand>
</feature>
<dbReference type="InterPro" id="IPR028590">
    <property type="entry name" value="RNA_methyltr_E_TRM7"/>
</dbReference>
<keyword evidence="4 9" id="KW-0489">Methyltransferase</keyword>
<evidence type="ECO:0000256" key="2">
    <source>
        <dbReference type="ARBA" id="ARBA00004496"/>
    </source>
</evidence>
<evidence type="ECO:0000256" key="1">
    <source>
        <dbReference type="ARBA" id="ARBA00004123"/>
    </source>
</evidence>
<dbReference type="PANTHER" id="PTHR10920:SF12">
    <property type="entry name" value="TRNA (CYTIDINE(32)_GUANOSINE(34)-2'-O)-METHYLTRANSFERASE-RELATED"/>
    <property type="match status" value="1"/>
</dbReference>
<dbReference type="GO" id="GO:0002181">
    <property type="term" value="P:cytoplasmic translation"/>
    <property type="evidence" value="ECO:0007669"/>
    <property type="project" value="UniProtKB-UniRule"/>
</dbReference>
<reference evidence="12" key="1">
    <citation type="submission" date="2022-10" db="EMBL/GenBank/DDBJ databases">
        <title>Novel sulphate-reducing endosymbionts in the free-living metamonad Anaeramoeba.</title>
        <authorList>
            <person name="Jerlstrom-Hultqvist J."/>
            <person name="Cepicka I."/>
            <person name="Gallot-Lavallee L."/>
            <person name="Salas-Leiva D."/>
            <person name="Curtis B.A."/>
            <person name="Zahonova K."/>
            <person name="Pipaliya S."/>
            <person name="Dacks J."/>
            <person name="Roger A.J."/>
        </authorList>
    </citation>
    <scope>NUCLEOTIDE SEQUENCE</scope>
    <source>
        <strain evidence="12">BMAN</strain>
    </source>
</reference>
<dbReference type="AlphaFoldDB" id="A0A9Q0LGW9"/>
<evidence type="ECO:0000256" key="8">
    <source>
        <dbReference type="ARBA" id="ARBA00048902"/>
    </source>
</evidence>
<feature type="domain" description="Ribosomal RNA methyltransferase FtsJ" evidence="11">
    <location>
        <begin position="21"/>
        <end position="204"/>
    </location>
</feature>
<feature type="binding site" evidence="9">
    <location>
        <position position="97"/>
    </location>
    <ligand>
        <name>S-adenosyl-L-methionine</name>
        <dbReference type="ChEBI" id="CHEBI:59789"/>
    </ligand>
</feature>
<dbReference type="InterPro" id="IPR015507">
    <property type="entry name" value="rRNA-MeTfrase_E"/>
</dbReference>
<comment type="caution">
    <text evidence="12">The sequence shown here is derived from an EMBL/GenBank/DDBJ whole genome shotgun (WGS) entry which is preliminary data.</text>
</comment>
<evidence type="ECO:0000256" key="5">
    <source>
        <dbReference type="ARBA" id="ARBA00022679"/>
    </source>
</evidence>
<dbReference type="InterPro" id="IPR002877">
    <property type="entry name" value="RNA_MeTrfase_FtsJ_dom"/>
</dbReference>
<name>A0A9Q0LGW9_ANAIG</name>
<keyword evidence="7 9" id="KW-0819">tRNA processing</keyword>
<proteinExistence type="inferred from homology"/>
<feature type="compositionally biased region" description="Basic and acidic residues" evidence="10">
    <location>
        <begin position="281"/>
        <end position="296"/>
    </location>
</feature>
<dbReference type="SUPFAM" id="SSF53335">
    <property type="entry name" value="S-adenosyl-L-methionine-dependent methyltransferases"/>
    <property type="match status" value="1"/>
</dbReference>
<evidence type="ECO:0000256" key="10">
    <source>
        <dbReference type="SAM" id="MobiDB-lite"/>
    </source>
</evidence>
<evidence type="ECO:0000259" key="11">
    <source>
        <dbReference type="Pfam" id="PF01728"/>
    </source>
</evidence>
<evidence type="ECO:0000256" key="3">
    <source>
        <dbReference type="ARBA" id="ARBA00022490"/>
    </source>
</evidence>
<evidence type="ECO:0000256" key="6">
    <source>
        <dbReference type="ARBA" id="ARBA00022691"/>
    </source>
</evidence>
<comment type="function">
    <text evidence="9">Methylates the 2'-O-ribose of nucleotides at positions 32 and 34 of the tRNA anticodon loop of substrate tRNAs.</text>
</comment>
<dbReference type="EC" id="2.1.1.205" evidence="9"/>
<dbReference type="GO" id="GO:0106340">
    <property type="term" value="F:tRNA (guanosine(34)-2'-O)-methyltransferase activity"/>
    <property type="evidence" value="ECO:0007669"/>
    <property type="project" value="UniProtKB-ARBA"/>
</dbReference>
<dbReference type="OMA" id="FIVCLNF"/>
<evidence type="ECO:0000313" key="12">
    <source>
        <dbReference type="EMBL" id="KAJ5072622.1"/>
    </source>
</evidence>
<keyword evidence="5 9" id="KW-0808">Transferase</keyword>
<dbReference type="HAMAP" id="MF_03162">
    <property type="entry name" value="RNA_methyltr_E_TRM7"/>
    <property type="match status" value="1"/>
</dbReference>